<feature type="region of interest" description="Disordered" evidence="1">
    <location>
        <begin position="1"/>
        <end position="106"/>
    </location>
</feature>
<gene>
    <name evidence="3 4 5" type="primary">LOC105058758</name>
</gene>
<evidence type="ECO:0000313" key="5">
    <source>
        <dbReference type="RefSeq" id="XP_019710568.1"/>
    </source>
</evidence>
<dbReference type="InterPro" id="IPR050238">
    <property type="entry name" value="DNA_Rep/Repair_Clamp_Loader"/>
</dbReference>
<feature type="compositionally biased region" description="Low complexity" evidence="1">
    <location>
        <begin position="368"/>
        <end position="381"/>
    </location>
</feature>
<dbReference type="AlphaFoldDB" id="A0A6I9S9W5"/>
<dbReference type="SUPFAM" id="SSF52540">
    <property type="entry name" value="P-loop containing nucleoside triphosphate hydrolases"/>
    <property type="match status" value="1"/>
</dbReference>
<keyword evidence="2" id="KW-1185">Reference proteome</keyword>
<dbReference type="GO" id="GO:0006261">
    <property type="term" value="P:DNA-templated DNA replication"/>
    <property type="evidence" value="ECO:0007669"/>
    <property type="project" value="TreeGrafter"/>
</dbReference>
<name>A0A6I9S9W5_ELAGV</name>
<dbReference type="FunFam" id="3.40.50.300:FF:001503">
    <property type="entry name" value="Replication factor C subunit 3"/>
    <property type="match status" value="1"/>
</dbReference>
<dbReference type="Proteomes" id="UP000504607">
    <property type="component" value="Chromosome 15"/>
</dbReference>
<dbReference type="RefSeq" id="XP_019710568.1">
    <property type="nucleotide sequence ID" value="XM_019855009.2"/>
</dbReference>
<dbReference type="Gene3D" id="1.10.8.60">
    <property type="match status" value="1"/>
</dbReference>
<protein>
    <submittedName>
        <fullName evidence="3 4">Uncharacterized protein LOC105058758 isoform X1</fullName>
    </submittedName>
</protein>
<sequence>MPAMENALSCTKPSNHQSSFRHRRSGYEPSDTETEWQDSPWHEGLSIPNRPRTPPGPERAISPLNHSQRNISKEESNYTSVKALGTSSATRRNSRSPYKPVRGAGDVAYSDLRRNISPLKVSEHHRHVSPYKARTKGSEHENNELKNSFQKRSQRTPPKIHNSSQKDTQSQLQEVSRVSERSKHSRNRAMSAPKLRAREKDQQFSSNSAVRGTDQISPLVKATIHNQQVGTCARSSSPKEINEVIASRKLSKSPSYDAHLTESTESVSFGDIFFSRDGTIPQKNSGMNNSNNRKKFAPSMKPVLERKAPLLYQESRGIKSSDQNPQAITVSTVLSRTNTSFGSAAGRLSSGRTNTSSNSAVGPLSRTSNDSSKFSDGSGKSGSFRKFTANIQRSQTEAWFSCVRRASCGKSKSPEYRAIDEATFIGKAIVVEELRMFWADKHSPHSLNGFICHKQQTQHLRQLTSHSSFPHLLFKGPSGSGKKSLCMAFLHEIFGDASLKVSHDLRHFYVQDSTPEQIVVPLTSGPHHFELNLKSQSKNARYALMALVKEIVDNCADIPEVSDASFKMNYKVIVLHDVDKVTENIQHLIKWIMDCYTDACKIILCCEDDTNLLDSIKSRCKLIAMDAPVTHEIMEVLIEIAKKENFELSTSFAARIATRSKQNLRKAIMALEACKAHNFPFVDDQPIPLGWEDVLVELAAEILADPSPKRLFLIRGKFQKLLVEFVPPKLILQKLVEQFLKGIEAGLKRELYYWHAYYDKRLPAGTSALLKLEEFVAKFMSIHRKSF</sequence>
<dbReference type="GO" id="GO:0005663">
    <property type="term" value="C:DNA replication factor C complex"/>
    <property type="evidence" value="ECO:0007669"/>
    <property type="project" value="TreeGrafter"/>
</dbReference>
<evidence type="ECO:0000313" key="4">
    <source>
        <dbReference type="RefSeq" id="XP_019710567.1"/>
    </source>
</evidence>
<feature type="compositionally biased region" description="Basic residues" evidence="1">
    <location>
        <begin position="123"/>
        <end position="135"/>
    </location>
</feature>
<dbReference type="FunFam" id="1.10.8.60:FF:000030">
    <property type="entry name" value="replication factor C subunit 3"/>
    <property type="match status" value="1"/>
</dbReference>
<dbReference type="PANTHER" id="PTHR11669">
    <property type="entry name" value="REPLICATION FACTOR C / DNA POLYMERASE III GAMMA-TAU SUBUNIT"/>
    <property type="match status" value="1"/>
</dbReference>
<dbReference type="SUPFAM" id="SSF48019">
    <property type="entry name" value="post-AAA+ oligomerization domain-like"/>
    <property type="match status" value="1"/>
</dbReference>
<dbReference type="RefSeq" id="XP_019710567.1">
    <property type="nucleotide sequence ID" value="XM_019855008.2"/>
</dbReference>
<proteinExistence type="predicted"/>
<evidence type="ECO:0000313" key="3">
    <source>
        <dbReference type="RefSeq" id="XP_010940095.1"/>
    </source>
</evidence>
<dbReference type="Pfam" id="PF13177">
    <property type="entry name" value="DNA_pol3_delta2"/>
    <property type="match status" value="1"/>
</dbReference>
<dbReference type="Pfam" id="PF21960">
    <property type="entry name" value="RCF1-5-like_lid"/>
    <property type="match status" value="1"/>
</dbReference>
<dbReference type="InterPro" id="IPR008921">
    <property type="entry name" value="DNA_pol3_clamp-load_cplx_C"/>
</dbReference>
<dbReference type="GO" id="GO:0005634">
    <property type="term" value="C:nucleus"/>
    <property type="evidence" value="ECO:0007669"/>
    <property type="project" value="TreeGrafter"/>
</dbReference>
<dbReference type="PANTHER" id="PTHR11669:SF25">
    <property type="entry name" value="OS02G0704966 PROTEIN"/>
    <property type="match status" value="1"/>
</dbReference>
<dbReference type="KEGG" id="egu:105058758"/>
<organism evidence="2 3">
    <name type="scientific">Elaeis guineensis var. tenera</name>
    <name type="common">Oil palm</name>
    <dbReference type="NCBI Taxonomy" id="51953"/>
    <lineage>
        <taxon>Eukaryota</taxon>
        <taxon>Viridiplantae</taxon>
        <taxon>Streptophyta</taxon>
        <taxon>Embryophyta</taxon>
        <taxon>Tracheophyta</taxon>
        <taxon>Spermatophyta</taxon>
        <taxon>Magnoliopsida</taxon>
        <taxon>Liliopsida</taxon>
        <taxon>Arecaceae</taxon>
        <taxon>Arecoideae</taxon>
        <taxon>Cocoseae</taxon>
        <taxon>Elaeidinae</taxon>
        <taxon>Elaeis</taxon>
    </lineage>
</organism>
<dbReference type="Pfam" id="PF22534">
    <property type="entry name" value="RFC_C"/>
    <property type="match status" value="1"/>
</dbReference>
<dbReference type="GO" id="GO:0003677">
    <property type="term" value="F:DNA binding"/>
    <property type="evidence" value="ECO:0007669"/>
    <property type="project" value="InterPro"/>
</dbReference>
<feature type="region of interest" description="Disordered" evidence="1">
    <location>
        <begin position="118"/>
        <end position="211"/>
    </location>
</feature>
<feature type="compositionally biased region" description="Polar residues" evidence="1">
    <location>
        <begin position="161"/>
        <end position="176"/>
    </location>
</feature>
<evidence type="ECO:0000256" key="1">
    <source>
        <dbReference type="SAM" id="MobiDB-lite"/>
    </source>
</evidence>
<accession>A0A6I9S9W5</accession>
<dbReference type="Gene3D" id="3.40.50.300">
    <property type="entry name" value="P-loop containing nucleotide triphosphate hydrolases"/>
    <property type="match status" value="1"/>
</dbReference>
<dbReference type="Gene3D" id="1.20.272.10">
    <property type="match status" value="1"/>
</dbReference>
<feature type="compositionally biased region" description="Polar residues" evidence="1">
    <location>
        <begin position="8"/>
        <end position="18"/>
    </location>
</feature>
<feature type="region of interest" description="Disordered" evidence="1">
    <location>
        <begin position="343"/>
        <end position="381"/>
    </location>
</feature>
<dbReference type="OrthoDB" id="761538at2759"/>
<feature type="compositionally biased region" description="Polar residues" evidence="1">
    <location>
        <begin position="77"/>
        <end position="91"/>
    </location>
</feature>
<dbReference type="FunFam" id="1.20.272.10:FF:000022">
    <property type="entry name" value="Replication factor C subunit 3"/>
    <property type="match status" value="1"/>
</dbReference>
<dbReference type="GO" id="GO:0003689">
    <property type="term" value="F:DNA clamp loader activity"/>
    <property type="evidence" value="ECO:0007669"/>
    <property type="project" value="TreeGrafter"/>
</dbReference>
<dbReference type="GO" id="GO:0006281">
    <property type="term" value="P:DNA repair"/>
    <property type="evidence" value="ECO:0007669"/>
    <property type="project" value="TreeGrafter"/>
</dbReference>
<reference evidence="3 4" key="1">
    <citation type="submission" date="2025-04" db="UniProtKB">
        <authorList>
            <consortium name="RefSeq"/>
        </authorList>
    </citation>
    <scope>IDENTIFICATION</scope>
</reference>
<dbReference type="GeneID" id="105058758"/>
<dbReference type="RefSeq" id="XP_010940095.1">
    <property type="nucleotide sequence ID" value="XM_010941793.3"/>
</dbReference>
<evidence type="ECO:0000313" key="2">
    <source>
        <dbReference type="Proteomes" id="UP000504607"/>
    </source>
</evidence>
<feature type="compositionally biased region" description="Polar residues" evidence="1">
    <location>
        <begin position="350"/>
        <end position="360"/>
    </location>
</feature>
<dbReference type="InterPro" id="IPR027417">
    <property type="entry name" value="P-loop_NTPase"/>
</dbReference>